<dbReference type="RefSeq" id="WP_411950234.1">
    <property type="nucleotide sequence ID" value="NZ_JBHSFS010000001.1"/>
</dbReference>
<organism evidence="3 4">
    <name type="scientific">Streptomyces ehimensis</name>
    <dbReference type="NCBI Taxonomy" id="68195"/>
    <lineage>
        <taxon>Bacteria</taxon>
        <taxon>Bacillati</taxon>
        <taxon>Actinomycetota</taxon>
        <taxon>Actinomycetes</taxon>
        <taxon>Kitasatosporales</taxon>
        <taxon>Streptomycetaceae</taxon>
        <taxon>Streptomyces</taxon>
    </lineage>
</organism>
<comment type="caution">
    <text evidence="3">The sequence shown here is derived from an EMBL/GenBank/DDBJ whole genome shotgun (WGS) entry which is preliminary data.</text>
</comment>
<name>A0ABV9BE46_9ACTN</name>
<dbReference type="PANTHER" id="PTHR44103:SF1">
    <property type="entry name" value="PROPROTEIN CONVERTASE P"/>
    <property type="match status" value="1"/>
</dbReference>
<dbReference type="InterPro" id="IPR013517">
    <property type="entry name" value="FG-GAP"/>
</dbReference>
<protein>
    <submittedName>
        <fullName evidence="3">FG-GAP repeat domain-containing protein</fullName>
    </submittedName>
</protein>
<feature type="signal peptide" evidence="2">
    <location>
        <begin position="1"/>
        <end position="38"/>
    </location>
</feature>
<keyword evidence="4" id="KW-1185">Reference proteome</keyword>
<dbReference type="InterPro" id="IPR028994">
    <property type="entry name" value="Integrin_alpha_N"/>
</dbReference>
<dbReference type="Proteomes" id="UP001595990">
    <property type="component" value="Unassembled WGS sequence"/>
</dbReference>
<evidence type="ECO:0000313" key="4">
    <source>
        <dbReference type="Proteomes" id="UP001595990"/>
    </source>
</evidence>
<dbReference type="SUPFAM" id="SSF69318">
    <property type="entry name" value="Integrin alpha N-terminal domain"/>
    <property type="match status" value="1"/>
</dbReference>
<feature type="chain" id="PRO_5045966957" evidence="2">
    <location>
        <begin position="39"/>
        <end position="298"/>
    </location>
</feature>
<dbReference type="EMBL" id="JBHSFS010000001">
    <property type="protein sequence ID" value="MFC4511970.1"/>
    <property type="molecule type" value="Genomic_DNA"/>
</dbReference>
<proteinExistence type="predicted"/>
<reference evidence="4" key="1">
    <citation type="journal article" date="2019" name="Int. J. Syst. Evol. Microbiol.">
        <title>The Global Catalogue of Microorganisms (GCM) 10K type strain sequencing project: providing services to taxonomists for standard genome sequencing and annotation.</title>
        <authorList>
            <consortium name="The Broad Institute Genomics Platform"/>
            <consortium name="The Broad Institute Genome Sequencing Center for Infectious Disease"/>
            <person name="Wu L."/>
            <person name="Ma J."/>
        </authorList>
    </citation>
    <scope>NUCLEOTIDE SEQUENCE [LARGE SCALE GENOMIC DNA]</scope>
    <source>
        <strain evidence="4">CECT 8064</strain>
    </source>
</reference>
<gene>
    <name evidence="3" type="ORF">ACFPEN_03370</name>
</gene>
<dbReference type="Gene3D" id="2.115.10.10">
    <property type="entry name" value="Tachylectin 2"/>
    <property type="match status" value="1"/>
</dbReference>
<accession>A0ABV9BE46</accession>
<evidence type="ECO:0000256" key="2">
    <source>
        <dbReference type="SAM" id="SignalP"/>
    </source>
</evidence>
<dbReference type="Pfam" id="PF13517">
    <property type="entry name" value="FG-GAP_3"/>
    <property type="match status" value="1"/>
</dbReference>
<keyword evidence="1 2" id="KW-0732">Signal</keyword>
<evidence type="ECO:0000256" key="1">
    <source>
        <dbReference type="ARBA" id="ARBA00022729"/>
    </source>
</evidence>
<evidence type="ECO:0000313" key="3">
    <source>
        <dbReference type="EMBL" id="MFC4511970.1"/>
    </source>
</evidence>
<dbReference type="PANTHER" id="PTHR44103">
    <property type="entry name" value="PROPROTEIN CONVERTASE P"/>
    <property type="match status" value="1"/>
</dbReference>
<sequence>MALLHGRKRGRALSRLATTAIAVTLLGATAGTLAQAQAAPQPNAAAPVFGLFATKTTGEVYTYEPNGQGGFGDRELLPDTDSRNMTASVQVDLNQNGLTDGLYFRAVDGSLFYSVVPENEAEAAKPETDPQRIGGGWSIYDRILSPGNLGGSAEADLLARDKSGVLWLYTARPDGTLGDRIRVGAGWDQFTDIVGRGDLNGDGKADIVAKDKNGVLWFYKGTGNTADPFASRVKVGSGWNTFNTLFSTGDLNGDGRSDMLARDTTGVLWLYKGNGNQNDPFESRVKIGGGWGQYNNFF</sequence>